<evidence type="ECO:0000259" key="2">
    <source>
        <dbReference type="Pfam" id="PF01370"/>
    </source>
</evidence>
<dbReference type="Gene3D" id="3.40.50.720">
    <property type="entry name" value="NAD(P)-binding Rossmann-like Domain"/>
    <property type="match status" value="1"/>
</dbReference>
<reference evidence="3 4" key="1">
    <citation type="submission" date="2020-09" db="EMBL/GenBank/DDBJ databases">
        <title>TT11 complete genome.</title>
        <authorList>
            <person name="Wu Z."/>
        </authorList>
    </citation>
    <scope>NUCLEOTIDE SEQUENCE [LARGE SCALE GENOMIC DNA]</scope>
    <source>
        <strain evidence="3 4">TT11</strain>
    </source>
</reference>
<dbReference type="GO" id="GO:0006567">
    <property type="term" value="P:L-threonine catabolic process"/>
    <property type="evidence" value="ECO:0007669"/>
    <property type="project" value="TreeGrafter"/>
</dbReference>
<dbReference type="PANTHER" id="PTHR42687:SF1">
    <property type="entry name" value="L-THREONINE 3-DEHYDROGENASE, MITOCHONDRIAL"/>
    <property type="match status" value="1"/>
</dbReference>
<evidence type="ECO:0000313" key="3">
    <source>
        <dbReference type="EMBL" id="MBD0833232.1"/>
    </source>
</evidence>
<name>A0A8J6QAA2_9FLAO</name>
<sequence length="318" mass="36091">MDYEKILVTGAGGQLGSVLVEALKIKFGQDAVIASDLNPIKNYTGIYEQLDVTDKARLEQIVKENKVTQIYHLAAILSAKGEQNPLLTWDINMKTLFNVLEVSVEEKVNKVFYPSSIAVYGDMAPKTDTAQTDFLNPSTVYGISKASGENWGQYYFLKYGLDVRSLRYPGVIGYQSLPGGGTTDYAVEIYHKAVKEEAFECYLKPDAMLPMIYMEDTIRATLELMDAPKDAITVRTSYNLQGMSFTPEQITANIKKYYPNFKVSYKPDFRQTIAENWPSSLNDEQARQDWGWKPKYDLDAMTRDMLMQLTKQYNLVTQ</sequence>
<dbReference type="SUPFAM" id="SSF51735">
    <property type="entry name" value="NAD(P)-binding Rossmann-fold domains"/>
    <property type="match status" value="1"/>
</dbReference>
<dbReference type="GO" id="GO:0008743">
    <property type="term" value="F:L-threonine 3-dehydrogenase activity"/>
    <property type="evidence" value="ECO:0007669"/>
    <property type="project" value="TreeGrafter"/>
</dbReference>
<accession>A0A8J6QAA2</accession>
<dbReference type="Pfam" id="PF01370">
    <property type="entry name" value="Epimerase"/>
    <property type="match status" value="1"/>
</dbReference>
<feature type="domain" description="NAD-dependent epimerase/dehydratase" evidence="2">
    <location>
        <begin position="6"/>
        <end position="231"/>
    </location>
</feature>
<dbReference type="EMBL" id="JACVXB010000007">
    <property type="protein sequence ID" value="MBD0833232.1"/>
    <property type="molecule type" value="Genomic_DNA"/>
</dbReference>
<dbReference type="Proteomes" id="UP000600588">
    <property type="component" value="Unassembled WGS sequence"/>
</dbReference>
<dbReference type="InterPro" id="IPR051225">
    <property type="entry name" value="NAD(P)_epim/dehydratase"/>
</dbReference>
<organism evidence="3 4">
    <name type="scientific">Aestuariibaculum sediminum</name>
    <dbReference type="NCBI Taxonomy" id="2770637"/>
    <lineage>
        <taxon>Bacteria</taxon>
        <taxon>Pseudomonadati</taxon>
        <taxon>Bacteroidota</taxon>
        <taxon>Flavobacteriia</taxon>
        <taxon>Flavobacteriales</taxon>
        <taxon>Flavobacteriaceae</taxon>
    </lineage>
</organism>
<proteinExistence type="inferred from homology"/>
<keyword evidence="4" id="KW-1185">Reference proteome</keyword>
<dbReference type="InterPro" id="IPR001509">
    <property type="entry name" value="Epimerase_deHydtase"/>
</dbReference>
<dbReference type="PANTHER" id="PTHR42687">
    <property type="entry name" value="L-THREONINE 3-DEHYDROGENASE"/>
    <property type="match status" value="1"/>
</dbReference>
<comment type="similarity">
    <text evidence="1">Belongs to the NAD(P)-dependent epimerase/dehydratase family.</text>
</comment>
<evidence type="ECO:0000256" key="1">
    <source>
        <dbReference type="ARBA" id="ARBA00007637"/>
    </source>
</evidence>
<gene>
    <name evidence="3" type="ORF">ICJ83_13935</name>
</gene>
<protein>
    <submittedName>
        <fullName evidence="3">NAD-dependent epimerase/dehydratase family protein</fullName>
    </submittedName>
</protein>
<dbReference type="AlphaFoldDB" id="A0A8J6QAA2"/>
<comment type="caution">
    <text evidence="3">The sequence shown here is derived from an EMBL/GenBank/DDBJ whole genome shotgun (WGS) entry which is preliminary data.</text>
</comment>
<dbReference type="InterPro" id="IPR036291">
    <property type="entry name" value="NAD(P)-bd_dom_sf"/>
</dbReference>
<evidence type="ECO:0000313" key="4">
    <source>
        <dbReference type="Proteomes" id="UP000600588"/>
    </source>
</evidence>